<keyword evidence="1" id="KW-1133">Transmembrane helix</keyword>
<feature type="transmembrane region" description="Helical" evidence="1">
    <location>
        <begin position="44"/>
        <end position="61"/>
    </location>
</feature>
<dbReference type="OrthoDB" id="4065731at2759"/>
<sequence>MATIQEHPEQQLEQYIALFLTKLVRIIQIIIPLMAKFSKDHPNVFLFFASALVVYVTWRILCNMVIILRRLLAVFVILGISFVFLRGFNQVFYKDIPLLYRIVTQSQDFEVVLTKWTAYLGDTSFDHCSVVLGLLTSRVKELLQLIQARTNTARWT</sequence>
<gene>
    <name evidence="2" type="ORF">HG536_0C04670</name>
</gene>
<protein>
    <submittedName>
        <fullName evidence="2">Uncharacterized protein</fullName>
    </submittedName>
</protein>
<keyword evidence="3" id="KW-1185">Reference proteome</keyword>
<evidence type="ECO:0000256" key="1">
    <source>
        <dbReference type="SAM" id="Phobius"/>
    </source>
</evidence>
<keyword evidence="1" id="KW-0812">Transmembrane</keyword>
<name>A0A7G3ZFL2_9SACH</name>
<dbReference type="AlphaFoldDB" id="A0A7G3ZFL2"/>
<reference evidence="2 3" key="1">
    <citation type="submission" date="2020-06" db="EMBL/GenBank/DDBJ databases">
        <title>The yeast mating-type switching endonuclease HO is a domesticated member of an unorthodox homing genetic element family.</title>
        <authorList>
            <person name="Coughlan A.Y."/>
            <person name="Lombardi L."/>
            <person name="Braun-Galleani S."/>
            <person name="Martos A.R."/>
            <person name="Galeote V."/>
            <person name="Bigey F."/>
            <person name="Dequin S."/>
            <person name="Byrne K.P."/>
            <person name="Wolfe K.H."/>
        </authorList>
    </citation>
    <scope>NUCLEOTIDE SEQUENCE [LARGE SCALE GENOMIC DNA]</scope>
    <source>
        <strain evidence="2 3">CBS764</strain>
    </source>
</reference>
<dbReference type="GeneID" id="59325434"/>
<dbReference type="KEGG" id="tgb:HG536_0C04670"/>
<evidence type="ECO:0000313" key="2">
    <source>
        <dbReference type="EMBL" id="QLL32298.1"/>
    </source>
</evidence>
<dbReference type="EMBL" id="CP059248">
    <property type="protein sequence ID" value="QLL32298.1"/>
    <property type="molecule type" value="Genomic_DNA"/>
</dbReference>
<keyword evidence="1" id="KW-0472">Membrane</keyword>
<evidence type="ECO:0000313" key="3">
    <source>
        <dbReference type="Proteomes" id="UP000515788"/>
    </source>
</evidence>
<proteinExistence type="predicted"/>
<dbReference type="RefSeq" id="XP_037138973.1">
    <property type="nucleotide sequence ID" value="XM_037283077.1"/>
</dbReference>
<feature type="transmembrane region" description="Helical" evidence="1">
    <location>
        <begin position="67"/>
        <end position="85"/>
    </location>
</feature>
<feature type="transmembrane region" description="Helical" evidence="1">
    <location>
        <begin position="15"/>
        <end position="35"/>
    </location>
</feature>
<organism evidence="2 3">
    <name type="scientific">Torulaspora globosa</name>
    <dbReference type="NCBI Taxonomy" id="48254"/>
    <lineage>
        <taxon>Eukaryota</taxon>
        <taxon>Fungi</taxon>
        <taxon>Dikarya</taxon>
        <taxon>Ascomycota</taxon>
        <taxon>Saccharomycotina</taxon>
        <taxon>Saccharomycetes</taxon>
        <taxon>Saccharomycetales</taxon>
        <taxon>Saccharomycetaceae</taxon>
        <taxon>Torulaspora</taxon>
    </lineage>
</organism>
<dbReference type="Proteomes" id="UP000515788">
    <property type="component" value="Chromosome 3"/>
</dbReference>
<accession>A0A7G3ZFL2</accession>